<evidence type="ECO:0000256" key="4">
    <source>
        <dbReference type="ARBA" id="ARBA00022691"/>
    </source>
</evidence>
<dbReference type="NCBIfam" id="TIGR00675">
    <property type="entry name" value="dcm"/>
    <property type="match status" value="1"/>
</dbReference>
<dbReference type="GO" id="GO:0032259">
    <property type="term" value="P:methylation"/>
    <property type="evidence" value="ECO:0007669"/>
    <property type="project" value="UniProtKB-KW"/>
</dbReference>
<dbReference type="Gene3D" id="3.90.120.10">
    <property type="entry name" value="DNA Methylase, subunit A, domain 2"/>
    <property type="match status" value="1"/>
</dbReference>
<dbReference type="AlphaFoldDB" id="A0A5C5Y078"/>
<gene>
    <name evidence="9" type="primary">haeIIIM</name>
    <name evidence="9" type="ORF">Pla123a_44720</name>
</gene>
<dbReference type="PANTHER" id="PTHR10629:SF52">
    <property type="entry name" value="DNA (CYTOSINE-5)-METHYLTRANSFERASE 1"/>
    <property type="match status" value="1"/>
</dbReference>
<evidence type="ECO:0000256" key="6">
    <source>
        <dbReference type="ARBA" id="ARBA00047422"/>
    </source>
</evidence>
<evidence type="ECO:0000256" key="7">
    <source>
        <dbReference type="PROSITE-ProRule" id="PRU01016"/>
    </source>
</evidence>
<dbReference type="PROSITE" id="PS00095">
    <property type="entry name" value="C5_MTASE_2"/>
    <property type="match status" value="1"/>
</dbReference>
<organism evidence="9 10">
    <name type="scientific">Posidoniimonas polymericola</name>
    <dbReference type="NCBI Taxonomy" id="2528002"/>
    <lineage>
        <taxon>Bacteria</taxon>
        <taxon>Pseudomonadati</taxon>
        <taxon>Planctomycetota</taxon>
        <taxon>Planctomycetia</taxon>
        <taxon>Pirellulales</taxon>
        <taxon>Lacipirellulaceae</taxon>
        <taxon>Posidoniimonas</taxon>
    </lineage>
</organism>
<name>A0A5C5Y078_9BACT</name>
<dbReference type="InterPro" id="IPR031303">
    <property type="entry name" value="C5_meth_CS"/>
</dbReference>
<proteinExistence type="inferred from homology"/>
<evidence type="ECO:0000256" key="8">
    <source>
        <dbReference type="RuleBase" id="RU000416"/>
    </source>
</evidence>
<keyword evidence="3 7" id="KW-0808">Transferase</keyword>
<comment type="similarity">
    <text evidence="7 8">Belongs to the class I-like SAM-binding methyltransferase superfamily. C5-methyltransferase family.</text>
</comment>
<dbReference type="GO" id="GO:0003886">
    <property type="term" value="F:DNA (cytosine-5-)-methyltransferase activity"/>
    <property type="evidence" value="ECO:0007669"/>
    <property type="project" value="UniProtKB-EC"/>
</dbReference>
<dbReference type="EC" id="2.1.1.37" evidence="1"/>
<dbReference type="GO" id="GO:0044027">
    <property type="term" value="P:negative regulation of gene expression via chromosomal CpG island methylation"/>
    <property type="evidence" value="ECO:0007669"/>
    <property type="project" value="TreeGrafter"/>
</dbReference>
<evidence type="ECO:0000256" key="5">
    <source>
        <dbReference type="ARBA" id="ARBA00022747"/>
    </source>
</evidence>
<dbReference type="Gene3D" id="3.40.50.150">
    <property type="entry name" value="Vaccinia Virus protein VP39"/>
    <property type="match status" value="1"/>
</dbReference>
<sequence>MRTPLIGIDLFAGAGGMSLGARLAGIDVQFAVENDPWACATYRHNHSSTLLFSGDIRKLNRRQLRPWIADGDGIVLFGGPPCQGFSWSNLRTRSESNKNNWLFLEFIRIARLLTPEWIVFENVQGFTNTRGGLFAEAVRSEFEQLGYTTHSAKLNAMHYGVPQDRTRFFLVASRDGVAFQYPKPSSRLISVDEAIRDLPKLKNGEAECRQAYGRKKPSPYGRAMRRNQKSCCNNLVTRNAGFVLERYSYVPQGGNWEDIPENQMDNYADRSRCHTGIYHRLKPSKPSIVIGNFRKNMLIHPTEDRGLSVREAARLQSFPDKYEFKGSIGFQQQQVGNAVPPLLAKGVFRLVAKCREGL</sequence>
<dbReference type="PRINTS" id="PR00105">
    <property type="entry name" value="C5METTRFRASE"/>
</dbReference>
<dbReference type="GO" id="GO:0009307">
    <property type="term" value="P:DNA restriction-modification system"/>
    <property type="evidence" value="ECO:0007669"/>
    <property type="project" value="UniProtKB-KW"/>
</dbReference>
<feature type="active site" evidence="7">
    <location>
        <position position="82"/>
    </location>
</feature>
<dbReference type="PANTHER" id="PTHR10629">
    <property type="entry name" value="CYTOSINE-SPECIFIC METHYLTRANSFERASE"/>
    <property type="match status" value="1"/>
</dbReference>
<evidence type="ECO:0000256" key="3">
    <source>
        <dbReference type="ARBA" id="ARBA00022679"/>
    </source>
</evidence>
<evidence type="ECO:0000313" key="10">
    <source>
        <dbReference type="Proteomes" id="UP000318478"/>
    </source>
</evidence>
<keyword evidence="5" id="KW-0680">Restriction system</keyword>
<protein>
    <recommendedName>
        <fullName evidence="1">DNA (cytosine-5-)-methyltransferase</fullName>
        <ecNumber evidence="1">2.1.1.37</ecNumber>
    </recommendedName>
</protein>
<accession>A0A5C5Y078</accession>
<keyword evidence="2 7" id="KW-0489">Methyltransferase</keyword>
<dbReference type="InterPro" id="IPR029063">
    <property type="entry name" value="SAM-dependent_MTases_sf"/>
</dbReference>
<dbReference type="GO" id="GO:0003677">
    <property type="term" value="F:DNA binding"/>
    <property type="evidence" value="ECO:0007669"/>
    <property type="project" value="TreeGrafter"/>
</dbReference>
<keyword evidence="10" id="KW-1185">Reference proteome</keyword>
<dbReference type="OrthoDB" id="9813719at2"/>
<dbReference type="SUPFAM" id="SSF53335">
    <property type="entry name" value="S-adenosyl-L-methionine-dependent methyltransferases"/>
    <property type="match status" value="1"/>
</dbReference>
<dbReference type="RefSeq" id="WP_146591076.1">
    <property type="nucleotide sequence ID" value="NZ_SJPO01000013.1"/>
</dbReference>
<dbReference type="Pfam" id="PF00145">
    <property type="entry name" value="DNA_methylase"/>
    <property type="match status" value="1"/>
</dbReference>
<comment type="catalytic activity">
    <reaction evidence="6">
        <text>a 2'-deoxycytidine in DNA + S-adenosyl-L-methionine = a 5-methyl-2'-deoxycytidine in DNA + S-adenosyl-L-homocysteine + H(+)</text>
        <dbReference type="Rhea" id="RHEA:13681"/>
        <dbReference type="Rhea" id="RHEA-COMP:11369"/>
        <dbReference type="Rhea" id="RHEA-COMP:11370"/>
        <dbReference type="ChEBI" id="CHEBI:15378"/>
        <dbReference type="ChEBI" id="CHEBI:57856"/>
        <dbReference type="ChEBI" id="CHEBI:59789"/>
        <dbReference type="ChEBI" id="CHEBI:85452"/>
        <dbReference type="ChEBI" id="CHEBI:85454"/>
        <dbReference type="EC" id="2.1.1.37"/>
    </reaction>
</comment>
<dbReference type="PROSITE" id="PS51679">
    <property type="entry name" value="SAM_MT_C5"/>
    <property type="match status" value="1"/>
</dbReference>
<evidence type="ECO:0000313" key="9">
    <source>
        <dbReference type="EMBL" id="TWT67042.1"/>
    </source>
</evidence>
<dbReference type="Proteomes" id="UP000318478">
    <property type="component" value="Unassembled WGS sequence"/>
</dbReference>
<evidence type="ECO:0000256" key="2">
    <source>
        <dbReference type="ARBA" id="ARBA00022603"/>
    </source>
</evidence>
<dbReference type="InterPro" id="IPR050390">
    <property type="entry name" value="C5-Methyltransferase"/>
</dbReference>
<evidence type="ECO:0000256" key="1">
    <source>
        <dbReference type="ARBA" id="ARBA00011975"/>
    </source>
</evidence>
<dbReference type="EMBL" id="SJPO01000013">
    <property type="protein sequence ID" value="TWT67042.1"/>
    <property type="molecule type" value="Genomic_DNA"/>
</dbReference>
<reference evidence="9 10" key="1">
    <citation type="submission" date="2019-02" db="EMBL/GenBank/DDBJ databases">
        <title>Deep-cultivation of Planctomycetes and their phenomic and genomic characterization uncovers novel biology.</title>
        <authorList>
            <person name="Wiegand S."/>
            <person name="Jogler M."/>
            <person name="Boedeker C."/>
            <person name="Pinto D."/>
            <person name="Vollmers J."/>
            <person name="Rivas-Marin E."/>
            <person name="Kohn T."/>
            <person name="Peeters S.H."/>
            <person name="Heuer A."/>
            <person name="Rast P."/>
            <person name="Oberbeckmann S."/>
            <person name="Bunk B."/>
            <person name="Jeske O."/>
            <person name="Meyerdierks A."/>
            <person name="Storesund J.E."/>
            <person name="Kallscheuer N."/>
            <person name="Luecker S."/>
            <person name="Lage O.M."/>
            <person name="Pohl T."/>
            <person name="Merkel B.J."/>
            <person name="Hornburger P."/>
            <person name="Mueller R.-W."/>
            <person name="Bruemmer F."/>
            <person name="Labrenz M."/>
            <person name="Spormann A.M."/>
            <person name="Op Den Camp H."/>
            <person name="Overmann J."/>
            <person name="Amann R."/>
            <person name="Jetten M.S.M."/>
            <person name="Mascher T."/>
            <person name="Medema M.H."/>
            <person name="Devos D.P."/>
            <person name="Kaster A.-K."/>
            <person name="Ovreas L."/>
            <person name="Rohde M."/>
            <person name="Galperin M.Y."/>
            <person name="Jogler C."/>
        </authorList>
    </citation>
    <scope>NUCLEOTIDE SEQUENCE [LARGE SCALE GENOMIC DNA]</scope>
    <source>
        <strain evidence="9 10">Pla123a</strain>
    </source>
</reference>
<dbReference type="InterPro" id="IPR001525">
    <property type="entry name" value="C5_MeTfrase"/>
</dbReference>
<keyword evidence="4 7" id="KW-0949">S-adenosyl-L-methionine</keyword>
<comment type="caution">
    <text evidence="9">The sequence shown here is derived from an EMBL/GenBank/DDBJ whole genome shotgun (WGS) entry which is preliminary data.</text>
</comment>